<keyword evidence="3" id="KW-0808">Transferase</keyword>
<dbReference type="InterPro" id="IPR051052">
    <property type="entry name" value="Diverse_substrate_MTase"/>
</dbReference>
<gene>
    <name evidence="5" type="ORF">C2E20_7405</name>
</gene>
<name>A0A2P6V4K1_9CHLO</name>
<accession>A0A2P6V4K1</accession>
<dbReference type="STRING" id="554055.A0A2P6V4K1"/>
<dbReference type="PANTHER" id="PTHR44942:SF4">
    <property type="entry name" value="METHYLTRANSFERASE TYPE 11 DOMAIN-CONTAINING PROTEIN"/>
    <property type="match status" value="1"/>
</dbReference>
<evidence type="ECO:0000256" key="1">
    <source>
        <dbReference type="ARBA" id="ARBA00008361"/>
    </source>
</evidence>
<organism evidence="5 6">
    <name type="scientific">Micractinium conductrix</name>
    <dbReference type="NCBI Taxonomy" id="554055"/>
    <lineage>
        <taxon>Eukaryota</taxon>
        <taxon>Viridiplantae</taxon>
        <taxon>Chlorophyta</taxon>
        <taxon>core chlorophytes</taxon>
        <taxon>Trebouxiophyceae</taxon>
        <taxon>Chlorellales</taxon>
        <taxon>Chlorellaceae</taxon>
        <taxon>Chlorella clade</taxon>
        <taxon>Micractinium</taxon>
    </lineage>
</organism>
<dbReference type="InterPro" id="IPR013216">
    <property type="entry name" value="Methyltransf_11"/>
</dbReference>
<dbReference type="OrthoDB" id="10027013at2759"/>
<dbReference type="CDD" id="cd02440">
    <property type="entry name" value="AdoMet_MTases"/>
    <property type="match status" value="1"/>
</dbReference>
<evidence type="ECO:0000313" key="5">
    <source>
        <dbReference type="EMBL" id="PSC69007.1"/>
    </source>
</evidence>
<protein>
    <submittedName>
        <fullName evidence="5">SAM-dependent methyltransferase</fullName>
    </submittedName>
</protein>
<dbReference type="Proteomes" id="UP000239649">
    <property type="component" value="Unassembled WGS sequence"/>
</dbReference>
<evidence type="ECO:0000259" key="4">
    <source>
        <dbReference type="Pfam" id="PF08241"/>
    </source>
</evidence>
<evidence type="ECO:0000313" key="6">
    <source>
        <dbReference type="Proteomes" id="UP000239649"/>
    </source>
</evidence>
<dbReference type="Pfam" id="PF08241">
    <property type="entry name" value="Methyltransf_11"/>
    <property type="match status" value="1"/>
</dbReference>
<keyword evidence="2 5" id="KW-0489">Methyltransferase</keyword>
<proteinExistence type="inferred from homology"/>
<dbReference type="PANTHER" id="PTHR44942">
    <property type="entry name" value="METHYLTRANSF_11 DOMAIN-CONTAINING PROTEIN"/>
    <property type="match status" value="1"/>
</dbReference>
<dbReference type="GO" id="GO:0008757">
    <property type="term" value="F:S-adenosylmethionine-dependent methyltransferase activity"/>
    <property type="evidence" value="ECO:0007669"/>
    <property type="project" value="InterPro"/>
</dbReference>
<dbReference type="EMBL" id="LHPF02000030">
    <property type="protein sequence ID" value="PSC69007.1"/>
    <property type="molecule type" value="Genomic_DNA"/>
</dbReference>
<evidence type="ECO:0000256" key="2">
    <source>
        <dbReference type="ARBA" id="ARBA00022603"/>
    </source>
</evidence>
<keyword evidence="6" id="KW-1185">Reference proteome</keyword>
<dbReference type="AlphaFoldDB" id="A0A2P6V4K1"/>
<dbReference type="Gene3D" id="3.40.50.150">
    <property type="entry name" value="Vaccinia Virus protein VP39"/>
    <property type="match status" value="1"/>
</dbReference>
<comment type="caution">
    <text evidence="5">The sequence shown here is derived from an EMBL/GenBank/DDBJ whole genome shotgun (WGS) entry which is preliminary data.</text>
</comment>
<dbReference type="GO" id="GO:0032259">
    <property type="term" value="P:methylation"/>
    <property type="evidence" value="ECO:0007669"/>
    <property type="project" value="UniProtKB-KW"/>
</dbReference>
<reference evidence="5 6" key="1">
    <citation type="journal article" date="2018" name="Plant J.">
        <title>Genome sequences of Chlorella sorokiniana UTEX 1602 and Micractinium conductrix SAG 241.80: implications to maltose excretion by a green alga.</title>
        <authorList>
            <person name="Arriola M.B."/>
            <person name="Velmurugan N."/>
            <person name="Zhang Y."/>
            <person name="Plunkett M.H."/>
            <person name="Hondzo H."/>
            <person name="Barney B.M."/>
        </authorList>
    </citation>
    <scope>NUCLEOTIDE SEQUENCE [LARGE SCALE GENOMIC DNA]</scope>
    <source>
        <strain evidence="5 6">SAG 241.80</strain>
    </source>
</reference>
<comment type="similarity">
    <text evidence="1">Belongs to the methyltransferase superfamily.</text>
</comment>
<sequence length="314" mass="35524">MPPPWDDEDGLLSDDLLEEQEEWVEVGEEGVHGFRAALFSSQAAHYARFRPSYPEHIFNHIYDFAKAALGNEPGLGSRELALDVGCGHGVVALELAKKYSKVVGVDASVHQLQHAHQGPTISYLHAPCEALSQHLPAQSVDLIAMAETLHWVDQQAFYEQCRRILKPTGVLAIWCYDLNEFAPIGPHQTQATVDQANGLMQAHTYGTLGPYWDDRRQYIDRRYRGLEPQTSVFRHCKHIDNLSMEHIMSMDHFMGYLASWSPYAAYRATHPDRPDPLVELRAQLKELLAVTDDAAPSLRLLWPVFFLLCKDPVQ</sequence>
<evidence type="ECO:0000256" key="3">
    <source>
        <dbReference type="ARBA" id="ARBA00022679"/>
    </source>
</evidence>
<dbReference type="SUPFAM" id="SSF53335">
    <property type="entry name" value="S-adenosyl-L-methionine-dependent methyltransferases"/>
    <property type="match status" value="1"/>
</dbReference>
<dbReference type="InterPro" id="IPR029063">
    <property type="entry name" value="SAM-dependent_MTases_sf"/>
</dbReference>
<feature type="domain" description="Methyltransferase type 11" evidence="4">
    <location>
        <begin position="82"/>
        <end position="173"/>
    </location>
</feature>